<protein>
    <recommendedName>
        <fullName evidence="2">Antitoxin ParD</fullName>
    </recommendedName>
</protein>
<organism evidence="5 6">
    <name type="scientific">SAR86 cluster bacterium</name>
    <dbReference type="NCBI Taxonomy" id="2030880"/>
    <lineage>
        <taxon>Bacteria</taxon>
        <taxon>Pseudomonadati</taxon>
        <taxon>Pseudomonadota</taxon>
        <taxon>Gammaproteobacteria</taxon>
        <taxon>SAR86 cluster</taxon>
    </lineage>
</organism>
<evidence type="ECO:0000256" key="2">
    <source>
        <dbReference type="ARBA" id="ARBA00017940"/>
    </source>
</evidence>
<evidence type="ECO:0000256" key="1">
    <source>
        <dbReference type="ARBA" id="ARBA00008580"/>
    </source>
</evidence>
<keyword evidence="3" id="KW-1277">Toxin-antitoxin system</keyword>
<name>A0A2A5AVA6_9GAMM</name>
<dbReference type="PANTHER" id="PTHR36582">
    <property type="entry name" value="ANTITOXIN PARD"/>
    <property type="match status" value="1"/>
</dbReference>
<dbReference type="InterPro" id="IPR022789">
    <property type="entry name" value="ParD"/>
</dbReference>
<proteinExistence type="inferred from homology"/>
<evidence type="ECO:0000256" key="3">
    <source>
        <dbReference type="ARBA" id="ARBA00022649"/>
    </source>
</evidence>
<reference evidence="6" key="1">
    <citation type="submission" date="2017-08" db="EMBL/GenBank/DDBJ databases">
        <title>A dynamic microbial community with high functional redundancy inhabits the cold, oxic subseafloor aquifer.</title>
        <authorList>
            <person name="Tully B.J."/>
            <person name="Wheat C.G."/>
            <person name="Glazer B.T."/>
            <person name="Huber J.A."/>
        </authorList>
    </citation>
    <scope>NUCLEOTIDE SEQUENCE [LARGE SCALE GENOMIC DNA]</scope>
</reference>
<dbReference type="AlphaFoldDB" id="A0A2A5AVA6"/>
<comment type="caution">
    <text evidence="5">The sequence shown here is derived from an EMBL/GenBank/DDBJ whole genome shotgun (WGS) entry which is preliminary data.</text>
</comment>
<dbReference type="Pfam" id="PF03693">
    <property type="entry name" value="ParD_antitoxin"/>
    <property type="match status" value="1"/>
</dbReference>
<dbReference type="GO" id="GO:0006355">
    <property type="term" value="P:regulation of DNA-templated transcription"/>
    <property type="evidence" value="ECO:0007669"/>
    <property type="project" value="InterPro"/>
</dbReference>
<evidence type="ECO:0000313" key="6">
    <source>
        <dbReference type="Proteomes" id="UP000218327"/>
    </source>
</evidence>
<comment type="function">
    <text evidence="4">Antitoxin component of a type II toxin-antitoxin (TA) system. Neutralizes the effect of toxin ParE.</text>
</comment>
<dbReference type="EMBL" id="NVVJ01000043">
    <property type="protein sequence ID" value="PCJ23172.1"/>
    <property type="molecule type" value="Genomic_DNA"/>
</dbReference>
<evidence type="ECO:0000256" key="4">
    <source>
        <dbReference type="ARBA" id="ARBA00037106"/>
    </source>
</evidence>
<dbReference type="Proteomes" id="UP000218327">
    <property type="component" value="Unassembled WGS sequence"/>
</dbReference>
<dbReference type="SUPFAM" id="SSF47598">
    <property type="entry name" value="Ribbon-helix-helix"/>
    <property type="match status" value="1"/>
</dbReference>
<accession>A0A2A5AVA6</accession>
<dbReference type="PANTHER" id="PTHR36582:SF2">
    <property type="entry name" value="ANTITOXIN PARD"/>
    <property type="match status" value="1"/>
</dbReference>
<dbReference type="Gene3D" id="6.10.10.120">
    <property type="entry name" value="Antitoxin ParD1-like"/>
    <property type="match status" value="1"/>
</dbReference>
<dbReference type="InterPro" id="IPR010985">
    <property type="entry name" value="Ribbon_hlx_hlx"/>
</dbReference>
<dbReference type="InterPro" id="IPR038296">
    <property type="entry name" value="ParD_sf"/>
</dbReference>
<gene>
    <name evidence="5" type="ORF">COA96_12405</name>
</gene>
<evidence type="ECO:0000313" key="5">
    <source>
        <dbReference type="EMBL" id="PCJ23172.1"/>
    </source>
</evidence>
<comment type="similarity">
    <text evidence="1">Belongs to the ParD antitoxin family.</text>
</comment>
<dbReference type="NCBIfam" id="TIGR02606">
    <property type="entry name" value="antidote_CC2985"/>
    <property type="match status" value="1"/>
</dbReference>
<sequence length="83" mass="9198">MARASISITPPNDAWIKSQIDSEEFSSRSEVVNDLIRKARKDQDDIDTIRAALIEGEKSGTSTRSPKEIISAVVEKRRKNGAL</sequence>